<protein>
    <submittedName>
        <fullName evidence="7">Lipopolysaccharide biosynthesis protein</fullName>
    </submittedName>
</protein>
<sequence length="468" mass="50713">MRFSAAGTADRVLPASLATRARPHLGRLDALLFAPDERGAASRMSLLAFAIRILSALIGFVSQVLLARWMGGFEYGIFVLVWLVMVMAGSLSCLGFHTSVVRFVPEYREKGMLPELRGILWGSRVFTLLASTALAALGILGLWLARGLVEPYYLAPFILGLVAMPMIALSDTLQGISRARSWGIAALAPTYLIRPVLILAFMVVLIAADFAADAITATLAAVLATYVTTLGHLVVVSGRIGRETARGPSRFLVRHWLAVSLPIFLVESFFFLLTNADVLMVGVYMKPDDVGVYFATVKVLALVHFVYFAVKAGVAQRYAQFAHAEPHRLAQFARETVSWTFWPSLLMAVIVLALGEPLLMLFGPGFEAGFWLLVPLLSGVVLRAAIGPAESLLTMSGHQNACALVFALTLVFNITLCTLLIPRFGLWGAASATALSILFEATLLGLTVWHKHGFVMFILAPQPRAEAP</sequence>
<dbReference type="InterPro" id="IPR050833">
    <property type="entry name" value="Poly_Biosynth_Transport"/>
</dbReference>
<evidence type="ECO:0000256" key="2">
    <source>
        <dbReference type="ARBA" id="ARBA00022475"/>
    </source>
</evidence>
<dbReference type="PANTHER" id="PTHR30250:SF11">
    <property type="entry name" value="O-ANTIGEN TRANSPORTER-RELATED"/>
    <property type="match status" value="1"/>
</dbReference>
<gene>
    <name evidence="7" type="ORF">NGM99_17965</name>
</gene>
<keyword evidence="5 6" id="KW-0472">Membrane</keyword>
<keyword evidence="4 6" id="KW-1133">Transmembrane helix</keyword>
<dbReference type="Pfam" id="PF01943">
    <property type="entry name" value="Polysacc_synt"/>
    <property type="match status" value="1"/>
</dbReference>
<dbReference type="InterPro" id="IPR002797">
    <property type="entry name" value="Polysacc_synth"/>
</dbReference>
<evidence type="ECO:0000313" key="8">
    <source>
        <dbReference type="Proteomes" id="UP001205906"/>
    </source>
</evidence>
<evidence type="ECO:0000256" key="1">
    <source>
        <dbReference type="ARBA" id="ARBA00004651"/>
    </source>
</evidence>
<evidence type="ECO:0000256" key="6">
    <source>
        <dbReference type="SAM" id="Phobius"/>
    </source>
</evidence>
<feature type="transmembrane region" description="Helical" evidence="6">
    <location>
        <begin position="214"/>
        <end position="235"/>
    </location>
</feature>
<comment type="caution">
    <text evidence="7">The sequence shown here is derived from an EMBL/GenBank/DDBJ whole genome shotgun (WGS) entry which is preliminary data.</text>
</comment>
<evidence type="ECO:0000256" key="4">
    <source>
        <dbReference type="ARBA" id="ARBA00022989"/>
    </source>
</evidence>
<reference evidence="7 8" key="1">
    <citation type="submission" date="2022-06" db="EMBL/GenBank/DDBJ databases">
        <title>Mesorhizobium sp. strain RP14 Genome sequencing and assembly.</title>
        <authorList>
            <person name="Kim I."/>
        </authorList>
    </citation>
    <scope>NUCLEOTIDE SEQUENCE [LARGE SCALE GENOMIC DNA]</scope>
    <source>
        <strain evidence="8">RP14(2022)</strain>
    </source>
</reference>
<dbReference type="EMBL" id="JAMXQS010000008">
    <property type="protein sequence ID" value="MCO6051675.1"/>
    <property type="molecule type" value="Genomic_DNA"/>
</dbReference>
<feature type="transmembrane region" description="Helical" evidence="6">
    <location>
        <begin position="401"/>
        <end position="421"/>
    </location>
</feature>
<feature type="transmembrane region" description="Helical" evidence="6">
    <location>
        <begin position="125"/>
        <end position="145"/>
    </location>
</feature>
<keyword evidence="8" id="KW-1185">Reference proteome</keyword>
<accession>A0ABT1CA14</accession>
<keyword evidence="2" id="KW-1003">Cell membrane</keyword>
<feature type="transmembrane region" description="Helical" evidence="6">
    <location>
        <begin position="427"/>
        <end position="449"/>
    </location>
</feature>
<evidence type="ECO:0000313" key="7">
    <source>
        <dbReference type="EMBL" id="MCO6051675.1"/>
    </source>
</evidence>
<evidence type="ECO:0000256" key="5">
    <source>
        <dbReference type="ARBA" id="ARBA00023136"/>
    </source>
</evidence>
<name>A0ABT1CA14_9HYPH</name>
<dbReference type="PANTHER" id="PTHR30250">
    <property type="entry name" value="PST FAMILY PREDICTED COLANIC ACID TRANSPORTER"/>
    <property type="match status" value="1"/>
</dbReference>
<feature type="transmembrane region" description="Helical" evidence="6">
    <location>
        <begin position="46"/>
        <end position="69"/>
    </location>
</feature>
<feature type="transmembrane region" description="Helical" evidence="6">
    <location>
        <begin position="75"/>
        <end position="104"/>
    </location>
</feature>
<dbReference type="Proteomes" id="UP001205906">
    <property type="component" value="Unassembled WGS sequence"/>
</dbReference>
<feature type="transmembrane region" description="Helical" evidence="6">
    <location>
        <begin position="368"/>
        <end position="389"/>
    </location>
</feature>
<feature type="transmembrane region" description="Helical" evidence="6">
    <location>
        <begin position="256"/>
        <end position="284"/>
    </location>
</feature>
<dbReference type="RefSeq" id="WP_252821450.1">
    <property type="nucleotide sequence ID" value="NZ_JAMXQS010000008.1"/>
</dbReference>
<evidence type="ECO:0000256" key="3">
    <source>
        <dbReference type="ARBA" id="ARBA00022692"/>
    </source>
</evidence>
<keyword evidence="3 6" id="KW-0812">Transmembrane</keyword>
<feature type="transmembrane region" description="Helical" evidence="6">
    <location>
        <begin position="182"/>
        <end position="208"/>
    </location>
</feature>
<feature type="transmembrane region" description="Helical" evidence="6">
    <location>
        <begin position="341"/>
        <end position="362"/>
    </location>
</feature>
<feature type="transmembrane region" description="Helical" evidence="6">
    <location>
        <begin position="151"/>
        <end position="170"/>
    </location>
</feature>
<feature type="transmembrane region" description="Helical" evidence="6">
    <location>
        <begin position="290"/>
        <end position="310"/>
    </location>
</feature>
<organism evidence="7 8">
    <name type="scientific">Mesorhizobium liriopis</name>
    <dbReference type="NCBI Taxonomy" id="2953882"/>
    <lineage>
        <taxon>Bacteria</taxon>
        <taxon>Pseudomonadati</taxon>
        <taxon>Pseudomonadota</taxon>
        <taxon>Alphaproteobacteria</taxon>
        <taxon>Hyphomicrobiales</taxon>
        <taxon>Phyllobacteriaceae</taxon>
        <taxon>Mesorhizobium</taxon>
    </lineage>
</organism>
<proteinExistence type="predicted"/>
<comment type="subcellular location">
    <subcellularLocation>
        <location evidence="1">Cell membrane</location>
        <topology evidence="1">Multi-pass membrane protein</topology>
    </subcellularLocation>
</comment>